<dbReference type="NCBIfam" id="NF047332">
    <property type="entry name" value="Chlamy_GarD"/>
    <property type="match status" value="1"/>
</dbReference>
<gene>
    <name evidence="3" type="ordered locus">CF0470</name>
</gene>
<dbReference type="Proteomes" id="UP000001260">
    <property type="component" value="Chromosome"/>
</dbReference>
<keyword evidence="2" id="KW-0472">Membrane</keyword>
<keyword evidence="2" id="KW-1133">Transmembrane helix</keyword>
<reference evidence="3 4" key="1">
    <citation type="journal article" date="2006" name="DNA Res.">
        <title>Genome sequence of the cat pathogen, Chlamydophila felis.</title>
        <authorList>
            <person name="Azuma Y."/>
            <person name="Hirakawa H."/>
            <person name="Yamashita A."/>
            <person name="Cai Y."/>
            <person name="Rahman M.A."/>
            <person name="Suzuki H."/>
            <person name="Mitaku S."/>
            <person name="Toh H."/>
            <person name="Goto S."/>
            <person name="Murakami T."/>
            <person name="Sugi K."/>
            <person name="Hayashi H."/>
            <person name="Fukushi H."/>
            <person name="Hattori M."/>
            <person name="Kuhara S."/>
            <person name="Shirai M."/>
        </authorList>
    </citation>
    <scope>NUCLEOTIDE SEQUENCE [LARGE SCALE GENOMIC DNA]</scope>
    <source>
        <strain evidence="3 4">Fe/C-56</strain>
    </source>
</reference>
<accession>Q254P6</accession>
<dbReference type="RefSeq" id="WP_011458022.1">
    <property type="nucleotide sequence ID" value="NC_007899.1"/>
</dbReference>
<feature type="transmembrane region" description="Helical" evidence="2">
    <location>
        <begin position="122"/>
        <end position="149"/>
    </location>
</feature>
<dbReference type="OrthoDB" id="17774at2"/>
<protein>
    <submittedName>
        <fullName evidence="3">Uncharacterized protein</fullName>
    </submittedName>
</protein>
<evidence type="ECO:0000313" key="3">
    <source>
        <dbReference type="EMBL" id="BAE81242.1"/>
    </source>
</evidence>
<organism evidence="3 4">
    <name type="scientific">Chlamydia felis (strain Fe/C-56)</name>
    <name type="common">Chlamydophila felis</name>
    <dbReference type="NCBI Taxonomy" id="264202"/>
    <lineage>
        <taxon>Bacteria</taxon>
        <taxon>Pseudomonadati</taxon>
        <taxon>Chlamydiota</taxon>
        <taxon>Chlamydiia</taxon>
        <taxon>Chlamydiales</taxon>
        <taxon>Chlamydiaceae</taxon>
        <taxon>Chlamydia/Chlamydophila group</taxon>
        <taxon>Chlamydia</taxon>
    </lineage>
</organism>
<keyword evidence="4" id="KW-1185">Reference proteome</keyword>
<dbReference type="AlphaFoldDB" id="Q254P6"/>
<name>Q254P6_CHLFF</name>
<evidence type="ECO:0000313" key="4">
    <source>
        <dbReference type="Proteomes" id="UP000001260"/>
    </source>
</evidence>
<feature type="transmembrane region" description="Helical" evidence="2">
    <location>
        <begin position="246"/>
        <end position="273"/>
    </location>
</feature>
<proteinExistence type="predicted"/>
<dbReference type="HOGENOM" id="CLU_073003_0_0_0"/>
<evidence type="ECO:0000256" key="1">
    <source>
        <dbReference type="SAM" id="MobiDB-lite"/>
    </source>
</evidence>
<dbReference type="STRING" id="264202.gene:10544291"/>
<dbReference type="KEGG" id="cfe:BAE81242.1"/>
<dbReference type="EMBL" id="AP006861">
    <property type="protein sequence ID" value="BAE81242.1"/>
    <property type="molecule type" value="Genomic_DNA"/>
</dbReference>
<sequence length="381" mass="40872">MTVSSLNNRVASSNSATRNLILNLTDRGKLNFTNLDSSCEYADFLENQTQATSRSINKLATTDSALYPSRSAPEIDTAFSIMTTSGAVLHCVEHLCWISLLCRTCCDGGSLYRGGSGSGGEFVIVVFILGILAALVLGIFGSSLGSAILSAIKIHKASNEISNLKHRNRDIYLNVASFQADSQEKAKSKAVAIVSVEANKHLISAYKNYRAVKISFLICAIICTLALLALAAGAILSIFFSGPMAAAIIPAAIIGCCAGGGGLLLTGLISFMIASVYMSKKQNAAVGHLNRSMLYTMIADQMVHNANEYNRNEISQTVVQQCIANYPITVFNYRERSYLNAGLFSHNLNTQMSPSVPSAPPPPYDEEPPPSYDEVVRSSQT</sequence>
<feature type="transmembrane region" description="Helical" evidence="2">
    <location>
        <begin position="214"/>
        <end position="240"/>
    </location>
</feature>
<feature type="region of interest" description="Disordered" evidence="1">
    <location>
        <begin position="352"/>
        <end position="381"/>
    </location>
</feature>
<evidence type="ECO:0000256" key="2">
    <source>
        <dbReference type="SAM" id="Phobius"/>
    </source>
</evidence>
<keyword evidence="2" id="KW-0812">Transmembrane</keyword>